<feature type="domain" description="VIT" evidence="2">
    <location>
        <begin position="1"/>
        <end position="125"/>
    </location>
</feature>
<sequence>MKVSLITGNGQPVQELRIAGHIKDGVCQAAFKGTFENKLDTPIETSFTFPLPAGVCSTKFKVEFGGQKVVSRVARNDSARVEYDDTLAQNDFAAMAQVSENNDIRIDIGTLAPKETCKFALYFVIALNPLHNGFLLVLPTSITSFSENLRLGLTPPPLKLQLDVTDSLSKIASITTPFSDNSKIEFKDSKGTITCDSLSIFHPLHVVIKFEENIIGRCLYQNIDNKTFLNIVATAPRSYRNHPSQFTVMFENSPNLTGGQISLIMRALEFFVLSVPQGCKFNFCKFGMNSFQLFDQPTFLNDDTQKQALNCLKQQTDHNADNASFADMQTKILEKVNTSEMESVVMVIASSLPEDTKLTPGHNYFFLEPFSRGDLRKIAQTVGACYVPVADESSVISSFLSVIKMTATAEIENAKLSVSSNDQDNNNDNSTKEFPLPPIIPGYTFSTFLAVDGITSKEGPDVRLKCSNLDIKFQTTESQLPILNSLWAFEKMRTASPEEKAELALANQILTPDTSSIVVVEREEEVEGDVSHVDSRLSHMGIGWIQEPTDKEKEEEKNHNDDDDDRPIIWPHPRPFPRPIPRPFPMPMPVPRPMPMPILYGDHPGDEVHILNDMNYRRFAHQRLPQAAAPAGDAAAPPANNEAAPVQQQPPAAPHNAKTTKSSNKNETDNQEDTKVFIGQMPASISTANKDQVIDLNKSSQNEEPKKPEEKSQAPPPAAKPKKYLFFLLRVLQLQNADGSWTNEKGLVNSIGFPIPEPSNSKGLKREQFMTAFVICCIRRKAPKDEEKWELVVEKGLTFLNNSDPNADWESILKSIDNDLN</sequence>
<proteinExistence type="predicted"/>
<dbReference type="EMBL" id="JAPFFF010000004">
    <property type="protein sequence ID" value="KAK8892139.1"/>
    <property type="molecule type" value="Genomic_DNA"/>
</dbReference>
<dbReference type="Proteomes" id="UP001470230">
    <property type="component" value="Unassembled WGS sequence"/>
</dbReference>
<dbReference type="Pfam" id="PF08487">
    <property type="entry name" value="VIT"/>
    <property type="match status" value="1"/>
</dbReference>
<evidence type="ECO:0000256" key="1">
    <source>
        <dbReference type="SAM" id="MobiDB-lite"/>
    </source>
</evidence>
<evidence type="ECO:0000259" key="2">
    <source>
        <dbReference type="PROSITE" id="PS51468"/>
    </source>
</evidence>
<comment type="caution">
    <text evidence="3">The sequence shown here is derived from an EMBL/GenBank/DDBJ whole genome shotgun (WGS) entry which is preliminary data.</text>
</comment>
<organism evidence="3 4">
    <name type="scientific">Tritrichomonas musculus</name>
    <dbReference type="NCBI Taxonomy" id="1915356"/>
    <lineage>
        <taxon>Eukaryota</taxon>
        <taxon>Metamonada</taxon>
        <taxon>Parabasalia</taxon>
        <taxon>Tritrichomonadida</taxon>
        <taxon>Tritrichomonadidae</taxon>
        <taxon>Tritrichomonas</taxon>
    </lineage>
</organism>
<keyword evidence="4" id="KW-1185">Reference proteome</keyword>
<dbReference type="PANTHER" id="PTHR45737:SF6">
    <property type="entry name" value="VON WILLEBRAND FACTOR A DOMAIN-CONTAINING PROTEIN 5A"/>
    <property type="match status" value="1"/>
</dbReference>
<feature type="compositionally biased region" description="Basic and acidic residues" evidence="1">
    <location>
        <begin position="548"/>
        <end position="560"/>
    </location>
</feature>
<feature type="region of interest" description="Disordered" evidence="1">
    <location>
        <begin position="625"/>
        <end position="671"/>
    </location>
</feature>
<protein>
    <submittedName>
        <fullName evidence="3">von Willebrand factor A domain-containing protein 5A</fullName>
    </submittedName>
</protein>
<gene>
    <name evidence="3" type="ORF">M9Y10_029362</name>
</gene>
<dbReference type="InterPro" id="IPR013694">
    <property type="entry name" value="VIT"/>
</dbReference>
<accession>A0ABR2KLX4</accession>
<dbReference type="PANTHER" id="PTHR45737">
    <property type="entry name" value="VON WILLEBRAND FACTOR A DOMAIN-CONTAINING PROTEIN 5A"/>
    <property type="match status" value="1"/>
</dbReference>
<name>A0ABR2KLX4_9EUKA</name>
<feature type="compositionally biased region" description="Pro residues" evidence="1">
    <location>
        <begin position="570"/>
        <end position="584"/>
    </location>
</feature>
<evidence type="ECO:0000313" key="3">
    <source>
        <dbReference type="EMBL" id="KAK8892139.1"/>
    </source>
</evidence>
<evidence type="ECO:0000313" key="4">
    <source>
        <dbReference type="Proteomes" id="UP001470230"/>
    </source>
</evidence>
<feature type="compositionally biased region" description="Low complexity" evidence="1">
    <location>
        <begin position="625"/>
        <end position="657"/>
    </location>
</feature>
<reference evidence="3 4" key="1">
    <citation type="submission" date="2024-04" db="EMBL/GenBank/DDBJ databases">
        <title>Tritrichomonas musculus Genome.</title>
        <authorList>
            <person name="Alves-Ferreira E."/>
            <person name="Grigg M."/>
            <person name="Lorenzi H."/>
            <person name="Galac M."/>
        </authorList>
    </citation>
    <scope>NUCLEOTIDE SEQUENCE [LARGE SCALE GENOMIC DNA]</scope>
    <source>
        <strain evidence="3 4">EAF2021</strain>
    </source>
</reference>
<feature type="region of interest" description="Disordered" evidence="1">
    <location>
        <begin position="698"/>
        <end position="719"/>
    </location>
</feature>
<dbReference type="PROSITE" id="PS51468">
    <property type="entry name" value="VIT"/>
    <property type="match status" value="1"/>
</dbReference>
<feature type="region of interest" description="Disordered" evidence="1">
    <location>
        <begin position="543"/>
        <end position="584"/>
    </location>
</feature>
<feature type="compositionally biased region" description="Basic and acidic residues" evidence="1">
    <location>
        <begin position="701"/>
        <end position="712"/>
    </location>
</feature>